<reference evidence="5 6" key="1">
    <citation type="journal article" date="2015" name="Genome Biol. Evol.">
        <title>Comparative Genomics of a Bacterivorous Green Alga Reveals Evolutionary Causalities and Consequences of Phago-Mixotrophic Mode of Nutrition.</title>
        <authorList>
            <person name="Burns J.A."/>
            <person name="Paasch A."/>
            <person name="Narechania A."/>
            <person name="Kim E."/>
        </authorList>
    </citation>
    <scope>NUCLEOTIDE SEQUENCE [LARGE SCALE GENOMIC DNA]</scope>
    <source>
        <strain evidence="5 6">PLY_AMNH</strain>
    </source>
</reference>
<dbReference type="GO" id="GO:0008270">
    <property type="term" value="F:zinc ion binding"/>
    <property type="evidence" value="ECO:0007669"/>
    <property type="project" value="UniProtKB-KW"/>
</dbReference>
<dbReference type="InterPro" id="IPR007759">
    <property type="entry name" value="Asxl_HARE-HTH"/>
</dbReference>
<dbReference type="PROSITE" id="PS51913">
    <property type="entry name" value="HTH_HARE"/>
    <property type="match status" value="1"/>
</dbReference>
<keyword evidence="2" id="KW-0862">Zinc</keyword>
<evidence type="ECO:0008006" key="7">
    <source>
        <dbReference type="Google" id="ProtNLM"/>
    </source>
</evidence>
<keyword evidence="2" id="KW-0863">Zinc-finger</keyword>
<dbReference type="InterPro" id="IPR013087">
    <property type="entry name" value="Znf_C2H2_type"/>
</dbReference>
<dbReference type="InterPro" id="IPR044977">
    <property type="entry name" value="RLT1-3"/>
</dbReference>
<feature type="domain" description="C2H2-type" evidence="3">
    <location>
        <begin position="197"/>
        <end position="224"/>
    </location>
</feature>
<accession>A0AAE0FHF5</accession>
<evidence type="ECO:0000313" key="5">
    <source>
        <dbReference type="EMBL" id="KAK3259824.1"/>
    </source>
</evidence>
<sequence length="346" mass="37363">ACAEEELSVELANIEWVSPPANAKPKASSRNCKAARDGENLDEVERRLGTGTIKSACFAVLKTAGPAGLSLADIVQCTQQLNLKNWENVKQPTNTINAILSMDSAFVRTAPGRFALRASEKTVCVGQTVMRMFAKEDQEPVWVEATVADYDAMSSQHRLVYRANTSEESFEWLDLATIDAQTVQCVGDQAATRGGAYKCDGCSKAFDSVGGLRMHAARWCSKTPGDDEHFIDSSKILTPVVSVKASPASAKRPHINLTPVTDGGTGYQCDQCARRFESACGLRISPSRWAFNSACGLRMHASRWCPLRPGATTEEARKEAMLNPELTMLTAAAQGCGLPLLVVTCP</sequence>
<evidence type="ECO:0000256" key="2">
    <source>
        <dbReference type="PROSITE-ProRule" id="PRU00042"/>
    </source>
</evidence>
<dbReference type="Gene3D" id="3.30.160.60">
    <property type="entry name" value="Classic Zinc Finger"/>
    <property type="match status" value="1"/>
</dbReference>
<dbReference type="AlphaFoldDB" id="A0AAE0FHF5"/>
<feature type="non-terminal residue" evidence="5">
    <location>
        <position position="1"/>
    </location>
</feature>
<evidence type="ECO:0000256" key="1">
    <source>
        <dbReference type="ARBA" id="ARBA00023163"/>
    </source>
</evidence>
<keyword evidence="6" id="KW-1185">Reference proteome</keyword>
<name>A0AAE0FHF5_9CHLO</name>
<keyword evidence="2" id="KW-0479">Metal-binding</keyword>
<feature type="domain" description="HTH HARE-type" evidence="4">
    <location>
        <begin position="51"/>
        <end position="119"/>
    </location>
</feature>
<dbReference type="Proteomes" id="UP001190700">
    <property type="component" value="Unassembled WGS sequence"/>
</dbReference>
<dbReference type="PANTHER" id="PTHR36968">
    <property type="entry name" value="HOMEOBOX-DDT DOMAIN PROTEIN RLT2"/>
    <property type="match status" value="1"/>
</dbReference>
<protein>
    <recommendedName>
        <fullName evidence="7">C2H2-type domain-containing protein</fullName>
    </recommendedName>
</protein>
<keyword evidence="1" id="KW-0804">Transcription</keyword>
<evidence type="ECO:0000259" key="4">
    <source>
        <dbReference type="PROSITE" id="PS51913"/>
    </source>
</evidence>
<organism evidence="5 6">
    <name type="scientific">Cymbomonas tetramitiformis</name>
    <dbReference type="NCBI Taxonomy" id="36881"/>
    <lineage>
        <taxon>Eukaryota</taxon>
        <taxon>Viridiplantae</taxon>
        <taxon>Chlorophyta</taxon>
        <taxon>Pyramimonadophyceae</taxon>
        <taxon>Pyramimonadales</taxon>
        <taxon>Pyramimonadaceae</taxon>
        <taxon>Cymbomonas</taxon>
    </lineage>
</organism>
<gene>
    <name evidence="5" type="ORF">CYMTET_31192</name>
</gene>
<evidence type="ECO:0000313" key="6">
    <source>
        <dbReference type="Proteomes" id="UP001190700"/>
    </source>
</evidence>
<dbReference type="Pfam" id="PF05066">
    <property type="entry name" value="HARE-HTH"/>
    <property type="match status" value="1"/>
</dbReference>
<dbReference type="GO" id="GO:0006357">
    <property type="term" value="P:regulation of transcription by RNA polymerase II"/>
    <property type="evidence" value="ECO:0007669"/>
    <property type="project" value="InterPro"/>
</dbReference>
<dbReference type="PANTHER" id="PTHR36968:SF5">
    <property type="entry name" value="HOMEOBOX-DDT DOMAIN PROTEIN RLT2"/>
    <property type="match status" value="1"/>
</dbReference>
<evidence type="ECO:0000259" key="3">
    <source>
        <dbReference type="PROSITE" id="PS50157"/>
    </source>
</evidence>
<dbReference type="PROSITE" id="PS50157">
    <property type="entry name" value="ZINC_FINGER_C2H2_2"/>
    <property type="match status" value="1"/>
</dbReference>
<proteinExistence type="predicted"/>
<comment type="caution">
    <text evidence="5">The sequence shown here is derived from an EMBL/GenBank/DDBJ whole genome shotgun (WGS) entry which is preliminary data.</text>
</comment>
<dbReference type="EMBL" id="LGRX02018439">
    <property type="protein sequence ID" value="KAK3259824.1"/>
    <property type="molecule type" value="Genomic_DNA"/>
</dbReference>